<feature type="signal peptide" evidence="2">
    <location>
        <begin position="1"/>
        <end position="16"/>
    </location>
</feature>
<feature type="region of interest" description="Disordered" evidence="1">
    <location>
        <begin position="200"/>
        <end position="219"/>
    </location>
</feature>
<evidence type="ECO:0000313" key="4">
    <source>
        <dbReference type="Proteomes" id="UP000799640"/>
    </source>
</evidence>
<proteinExistence type="predicted"/>
<evidence type="ECO:0008006" key="5">
    <source>
        <dbReference type="Google" id="ProtNLM"/>
    </source>
</evidence>
<name>A0A6G1HU35_9PEZI</name>
<dbReference type="EMBL" id="ML996698">
    <property type="protein sequence ID" value="KAF2399245.1"/>
    <property type="molecule type" value="Genomic_DNA"/>
</dbReference>
<feature type="region of interest" description="Disordered" evidence="1">
    <location>
        <begin position="232"/>
        <end position="256"/>
    </location>
</feature>
<evidence type="ECO:0000256" key="2">
    <source>
        <dbReference type="SAM" id="SignalP"/>
    </source>
</evidence>
<reference evidence="3" key="1">
    <citation type="journal article" date="2020" name="Stud. Mycol.">
        <title>101 Dothideomycetes genomes: a test case for predicting lifestyles and emergence of pathogens.</title>
        <authorList>
            <person name="Haridas S."/>
            <person name="Albert R."/>
            <person name="Binder M."/>
            <person name="Bloem J."/>
            <person name="Labutti K."/>
            <person name="Salamov A."/>
            <person name="Andreopoulos B."/>
            <person name="Baker S."/>
            <person name="Barry K."/>
            <person name="Bills G."/>
            <person name="Bluhm B."/>
            <person name="Cannon C."/>
            <person name="Castanera R."/>
            <person name="Culley D."/>
            <person name="Daum C."/>
            <person name="Ezra D."/>
            <person name="Gonzalez J."/>
            <person name="Henrissat B."/>
            <person name="Kuo A."/>
            <person name="Liang C."/>
            <person name="Lipzen A."/>
            <person name="Lutzoni F."/>
            <person name="Magnuson J."/>
            <person name="Mondo S."/>
            <person name="Nolan M."/>
            <person name="Ohm R."/>
            <person name="Pangilinan J."/>
            <person name="Park H.-J."/>
            <person name="Ramirez L."/>
            <person name="Alfaro M."/>
            <person name="Sun H."/>
            <person name="Tritt A."/>
            <person name="Yoshinaga Y."/>
            <person name="Zwiers L.-H."/>
            <person name="Turgeon B."/>
            <person name="Goodwin S."/>
            <person name="Spatafora J."/>
            <person name="Crous P."/>
            <person name="Grigoriev I."/>
        </authorList>
    </citation>
    <scope>NUCLEOTIDE SEQUENCE</scope>
    <source>
        <strain evidence="3">CBS 262.69</strain>
    </source>
</reference>
<dbReference type="Gene3D" id="2.60.40.420">
    <property type="entry name" value="Cupredoxins - blue copper proteins"/>
    <property type="match status" value="1"/>
</dbReference>
<accession>A0A6G1HU35</accession>
<sequence length="256" mass="25126">MHSFTLATLLAPAVLAANMQVIVGANNQLTFTPNTLTAQPGDTVQFMFAFQNHTVTSGVPGQGCVPSGQFFSGFVPAPGVAPAAPAASAAAGAGGKAGKAGGAAGAKAQGGNGRWSIDKRAGLPSFTVPIRDTKPITIYCSAAQHCQSGMVMVINPTQQGATSLVAYQQVCAKAKINGVPKTGPTGGQLANLLRTTPATGAGAGTAKGQGQKGAGAGAGAAKGCGQKGAAAGAGVGQQKGAGQAKGWWRGQGRWNN</sequence>
<dbReference type="SUPFAM" id="SSF49503">
    <property type="entry name" value="Cupredoxins"/>
    <property type="match status" value="1"/>
</dbReference>
<keyword evidence="4" id="KW-1185">Reference proteome</keyword>
<dbReference type="InterPro" id="IPR052953">
    <property type="entry name" value="Ser-rich/MCO-related"/>
</dbReference>
<dbReference type="Proteomes" id="UP000799640">
    <property type="component" value="Unassembled WGS sequence"/>
</dbReference>
<protein>
    <recommendedName>
        <fullName evidence="5">Cupredoxin</fullName>
    </recommendedName>
</protein>
<dbReference type="PANTHER" id="PTHR34883">
    <property type="entry name" value="SERINE-RICH PROTEIN, PUTATIVE-RELATED-RELATED"/>
    <property type="match status" value="1"/>
</dbReference>
<evidence type="ECO:0000313" key="3">
    <source>
        <dbReference type="EMBL" id="KAF2399245.1"/>
    </source>
</evidence>
<feature type="compositionally biased region" description="Gly residues" evidence="1">
    <location>
        <begin position="201"/>
        <end position="219"/>
    </location>
</feature>
<organism evidence="3 4">
    <name type="scientific">Trichodelitschia bisporula</name>
    <dbReference type="NCBI Taxonomy" id="703511"/>
    <lineage>
        <taxon>Eukaryota</taxon>
        <taxon>Fungi</taxon>
        <taxon>Dikarya</taxon>
        <taxon>Ascomycota</taxon>
        <taxon>Pezizomycotina</taxon>
        <taxon>Dothideomycetes</taxon>
        <taxon>Dothideomycetes incertae sedis</taxon>
        <taxon>Phaeotrichales</taxon>
        <taxon>Phaeotrichaceae</taxon>
        <taxon>Trichodelitschia</taxon>
    </lineage>
</organism>
<evidence type="ECO:0000256" key="1">
    <source>
        <dbReference type="SAM" id="MobiDB-lite"/>
    </source>
</evidence>
<gene>
    <name evidence="3" type="ORF">EJ06DRAFT_557717</name>
</gene>
<keyword evidence="2" id="KW-0732">Signal</keyword>
<dbReference type="AlphaFoldDB" id="A0A6G1HU35"/>
<feature type="chain" id="PRO_5026163009" description="Cupredoxin" evidence="2">
    <location>
        <begin position="17"/>
        <end position="256"/>
    </location>
</feature>
<dbReference type="PANTHER" id="PTHR34883:SF17">
    <property type="entry name" value="CUPREDOXIN"/>
    <property type="match status" value="1"/>
</dbReference>
<dbReference type="InterPro" id="IPR008972">
    <property type="entry name" value="Cupredoxin"/>
</dbReference>
<dbReference type="OrthoDB" id="5421909at2759"/>